<dbReference type="Pfam" id="PF26183">
    <property type="entry name" value="Ig_NUP210_14th"/>
    <property type="match status" value="1"/>
</dbReference>
<protein>
    <submittedName>
        <fullName evidence="4">Nuclear pore membrane glycoprotein 210-like</fullName>
    </submittedName>
</protein>
<feature type="region of interest" description="Disordered" evidence="1">
    <location>
        <begin position="1637"/>
        <end position="1692"/>
    </location>
</feature>
<dbReference type="InterPro" id="IPR055098">
    <property type="entry name" value="Ig_NUP210_3rd"/>
</dbReference>
<feature type="domain" description="BIG2" evidence="3">
    <location>
        <begin position="831"/>
        <end position="903"/>
    </location>
</feature>
<dbReference type="SMART" id="SM00635">
    <property type="entry name" value="BID_2"/>
    <property type="match status" value="2"/>
</dbReference>
<dbReference type="Gene3D" id="2.60.40.1080">
    <property type="match status" value="1"/>
</dbReference>
<feature type="compositionally biased region" description="Polar residues" evidence="1">
    <location>
        <begin position="1657"/>
        <end position="1681"/>
    </location>
</feature>
<dbReference type="InterPro" id="IPR055094">
    <property type="entry name" value="NUP210_Ig15"/>
</dbReference>
<dbReference type="Pfam" id="PF22957">
    <property type="entry name" value="NUP210_Ig"/>
    <property type="match status" value="1"/>
</dbReference>
<dbReference type="Pfam" id="PF26182">
    <property type="entry name" value="Ig_NUP210_5th"/>
    <property type="match status" value="1"/>
</dbReference>
<evidence type="ECO:0000256" key="2">
    <source>
        <dbReference type="SAM" id="Phobius"/>
    </source>
</evidence>
<dbReference type="Pfam" id="PF26181">
    <property type="entry name" value="Ig_NUP210_13th"/>
    <property type="match status" value="1"/>
</dbReference>
<evidence type="ECO:0000313" key="5">
    <source>
        <dbReference type="Proteomes" id="UP000735302"/>
    </source>
</evidence>
<organism evidence="4 5">
    <name type="scientific">Plakobranchus ocellatus</name>
    <dbReference type="NCBI Taxonomy" id="259542"/>
    <lineage>
        <taxon>Eukaryota</taxon>
        <taxon>Metazoa</taxon>
        <taxon>Spiralia</taxon>
        <taxon>Lophotrochozoa</taxon>
        <taxon>Mollusca</taxon>
        <taxon>Gastropoda</taxon>
        <taxon>Heterobranchia</taxon>
        <taxon>Euthyneura</taxon>
        <taxon>Panpulmonata</taxon>
        <taxon>Sacoglossa</taxon>
        <taxon>Placobranchoidea</taxon>
        <taxon>Plakobranchidae</taxon>
        <taxon>Plakobranchus</taxon>
    </lineage>
</organism>
<keyword evidence="2" id="KW-1133">Transmembrane helix</keyword>
<dbReference type="EMBL" id="BLXT01002664">
    <property type="protein sequence ID" value="GFN96241.1"/>
    <property type="molecule type" value="Genomic_DNA"/>
</dbReference>
<comment type="caution">
    <text evidence="4">The sequence shown here is derived from an EMBL/GenBank/DDBJ whole genome shotgun (WGS) entry which is preliminary data.</text>
</comment>
<dbReference type="PANTHER" id="PTHR23019">
    <property type="entry name" value="NUCLEAR PORE MEMBRANE GLYCOPROTEIN GP210-RELATED"/>
    <property type="match status" value="1"/>
</dbReference>
<reference evidence="4 5" key="1">
    <citation type="journal article" date="2021" name="Elife">
        <title>Chloroplast acquisition without the gene transfer in kleptoplastic sea slugs, Plakobranchus ocellatus.</title>
        <authorList>
            <person name="Maeda T."/>
            <person name="Takahashi S."/>
            <person name="Yoshida T."/>
            <person name="Shimamura S."/>
            <person name="Takaki Y."/>
            <person name="Nagai Y."/>
            <person name="Toyoda A."/>
            <person name="Suzuki Y."/>
            <person name="Arimoto A."/>
            <person name="Ishii H."/>
            <person name="Satoh N."/>
            <person name="Nishiyama T."/>
            <person name="Hasebe M."/>
            <person name="Maruyama T."/>
            <person name="Minagawa J."/>
            <person name="Obokata J."/>
            <person name="Shigenobu S."/>
        </authorList>
    </citation>
    <scope>NUCLEOTIDE SEQUENCE [LARGE SCALE GENOMIC DNA]</scope>
</reference>
<dbReference type="InterPro" id="IPR056899">
    <property type="entry name" value="Ig_NUP210_9th"/>
</dbReference>
<dbReference type="Pfam" id="PF22962">
    <property type="entry name" value="Ig_NUP210_7th"/>
    <property type="match status" value="1"/>
</dbReference>
<dbReference type="Pfam" id="PF02368">
    <property type="entry name" value="Big_2"/>
    <property type="match status" value="1"/>
</dbReference>
<dbReference type="SUPFAM" id="SSF49373">
    <property type="entry name" value="Invasin/intimin cell-adhesion fragments"/>
    <property type="match status" value="1"/>
</dbReference>
<keyword evidence="5" id="KW-1185">Reference proteome</keyword>
<dbReference type="InterPro" id="IPR058779">
    <property type="entry name" value="Ig_NUP210_13th"/>
</dbReference>
<dbReference type="PANTHER" id="PTHR23019:SF0">
    <property type="entry name" value="NUCLEAR PORE MEMBRANE GLYCOPROTEIN 210"/>
    <property type="match status" value="1"/>
</dbReference>
<evidence type="ECO:0000259" key="3">
    <source>
        <dbReference type="SMART" id="SM00635"/>
    </source>
</evidence>
<keyword evidence="2" id="KW-0812">Transmembrane</keyword>
<keyword evidence="2" id="KW-0472">Membrane</keyword>
<dbReference type="GO" id="GO:0005643">
    <property type="term" value="C:nuclear pore"/>
    <property type="evidence" value="ECO:0007669"/>
    <property type="project" value="TreeGrafter"/>
</dbReference>
<proteinExistence type="predicted"/>
<feature type="domain" description="BIG2" evidence="3">
    <location>
        <begin position="202"/>
        <end position="280"/>
    </location>
</feature>
<dbReference type="Pfam" id="PF22959">
    <property type="entry name" value="Ig_NUP210_15th"/>
    <property type="match status" value="1"/>
</dbReference>
<dbReference type="InterPro" id="IPR055095">
    <property type="entry name" value="NUP210_Ig_C"/>
</dbReference>
<dbReference type="InterPro" id="IPR003343">
    <property type="entry name" value="Big_2"/>
</dbReference>
<sequence>MVIANLMLSPPDAYVLPLGRVKYTVELLRHNSLKEIKMPSKQYYLEVKDRKICRLDMQTSMATALELGATEVVLKDRNIVVTEFFRQPSAMIHVVTPGFLAFVVLPHRKWVLETGREYEIIIEIYDTDSHKIYPSDNVRVVAEFPEAYFKVLHSSVNGTYHRVRTLLKGETIIDGALVSVVDEAGEEHVVKPEVKRSQDVEIFDPITVTPAQVFFPWDPVTRCVHRYMAQANGGSGEYIWSLTNTSVASVNIKGQITTVGPGKCNVTAADAKNSAHFGVSTVQVLAPADIQFSPTKVEAAIGSELILPVSVFARIGRNTHAFTDCRQLPLNVSFSEASVFEHVSRDDSAPLELPETGCTSLTFLAKRQGHTEVIVTYQSKNVMLQASLTVAAYNPLMAVDPESEAVIALGSSKEVLFHGGPQPWVLDSSKFFQLLTPEKEELVKVTRPSHYSVNRGVHSFIVSCQDFGEQEIQLSVGNGATAKNKFPVTDVASIRFSCARPVELHLQPSLHLNPNLPPCPVPHENNLPMPVHYNKDLDLLVTVTDSSGRRFDNFSSLDLSWTLSTSSLAELLHARGDLRTDVQVEPSGRKILSNYQTMRPHKEQGSVIIQASIERYKSYVFAKLAKKPQEKIIPVISKSLELLLVQEAELSPSTLSVFNHPSNQVMIGILHGSGYFYIEEFQSQVITATYDHKHRGIQVTPQKDGLHSFYVYDLCLEVTAHPIASVSVSGVGSVQVNVIEKMEVQKEVLATVQVLDLRGKPLLASFFSLMGLKLEAASDIISLRPVTGQVDDGVTGVYTVYGAMVGHTTLTASVRLPTGQVIYSAPKPLEVFPPLRLDPKNITLIIGAKLQVLAFGGPQPQSNVEFSILDSRISTVTGGGMLDAMEIGSTRVIGRAVGTDPLSGEKVIYSQDDAIVNVVTLRGIRIYTPLTRIQTGTQMPVYAVGLTDHETPFTFGNSVPPLTFSWSANSREVLQLHSVYHQSAIEPLAENNFAQRAVAEATGHSTIRLRVRVNPGSRLQIHMDQVLQDEVQIQVFEKLALINPSACHGQILITPNTDTFLKTNRDVAARVRYYILNKEEVATDSKNVVEAPIVRLLDNGQLRSGPIPGSAVLHVVAVEEFGLNQTLVILVKVKPVSYMMINSDSVVLTSPSSHLTTVPIGASLQFQVSYHDDVGDEFYSTNVELGIRCSRYDLLHVSNGVDNVTLVVRAAEIGNTVLKVWDKKKPSMTDYVNIPVGYAISPAQVSVTLGSIVCFSSVILTETGSPGSWKSKSKVLAVEEQFGIATARYIGHAELVYSFSTFTSTNTEVTVEPITMIYLGQGATYLTNAGNGKTRSYPVYFNKEGNLMGQNCSSVVAKTNFSPSFIPYKCELELTQRSPDIGVADLFMVRESFVPEKGLHMCEISPVLAPQTSPLQSADPLAQLAASLESNLKLTARVHESSSPGQREVSSEAMELDFLPAFYVHNPELHLSTAWPVASVRVTATRSVIENLQIKVSDSTIIESLGLEKDATNSNIAVFPVRLLDSLTLWEKELVDISVEVSHARSGHKLRVPIYVKLIGQKPDVPYVRSAKTDLSWSYILISTVSNYQSWLVICFIILITAAAVLIGYHAIVGPRYKTSNNPDVFLNQSGRNLTPSSSFIQQSSPIASPSPPPYTGRSSPTSPKLWSVSYNQQDTRNTPYRRSPFAYTPKS</sequence>
<feature type="compositionally biased region" description="Low complexity" evidence="1">
    <location>
        <begin position="1637"/>
        <end position="1648"/>
    </location>
</feature>
<evidence type="ECO:0000256" key="1">
    <source>
        <dbReference type="SAM" id="MobiDB-lite"/>
    </source>
</evidence>
<dbReference type="InterPro" id="IPR057586">
    <property type="entry name" value="Ig_NUP210_16th"/>
</dbReference>
<dbReference type="InterPro" id="IPR008964">
    <property type="entry name" value="Invasin/intimin_cell_adhesion"/>
</dbReference>
<dbReference type="InterPro" id="IPR045197">
    <property type="entry name" value="NUP210-like"/>
</dbReference>
<dbReference type="InterPro" id="IPR055099">
    <property type="entry name" value="Ig_NUP210_7th"/>
</dbReference>
<dbReference type="Pfam" id="PF22963">
    <property type="entry name" value="Ig_NUP210_3rd"/>
    <property type="match status" value="1"/>
</dbReference>
<dbReference type="Pfam" id="PF24991">
    <property type="entry name" value="Ig_NUP210_4th"/>
    <property type="match status" value="1"/>
</dbReference>
<name>A0AAV3ZM05_9GAST</name>
<feature type="transmembrane region" description="Helical" evidence="2">
    <location>
        <begin position="1591"/>
        <end position="1612"/>
    </location>
</feature>
<dbReference type="InterPro" id="IPR056897">
    <property type="entry name" value="Ig_NUP210_4th"/>
</dbReference>
<dbReference type="Pfam" id="PF24902">
    <property type="entry name" value="Ig_NUP210_9th"/>
    <property type="match status" value="1"/>
</dbReference>
<gene>
    <name evidence="4" type="ORF">PoB_002274700</name>
</gene>
<dbReference type="Proteomes" id="UP000735302">
    <property type="component" value="Unassembled WGS sequence"/>
</dbReference>
<dbReference type="InterPro" id="IPR056898">
    <property type="entry name" value="Ig_NUP210_6th"/>
</dbReference>
<accession>A0AAV3ZM05</accession>
<evidence type="ECO:0000313" key="4">
    <source>
        <dbReference type="EMBL" id="GFN96241.1"/>
    </source>
</evidence>
<dbReference type="Pfam" id="PF26184">
    <property type="entry name" value="Ig_NUP210_8th"/>
    <property type="match status" value="1"/>
</dbReference>
<dbReference type="Pfam" id="PF24935">
    <property type="entry name" value="Ig_NUP210_6th"/>
    <property type="match status" value="1"/>
</dbReference>
<dbReference type="Pfam" id="PF25354">
    <property type="entry name" value="Ig_NUP210_16th"/>
    <property type="match status" value="1"/>
</dbReference>